<name>A0A3S6QNQ8_9LACO</name>
<dbReference type="NCBIfam" id="TIGR01603">
    <property type="entry name" value="maj_tail_phi13"/>
    <property type="match status" value="1"/>
</dbReference>
<evidence type="ECO:0008006" key="4">
    <source>
        <dbReference type="Google" id="ProtNLM"/>
    </source>
</evidence>
<evidence type="ECO:0000256" key="1">
    <source>
        <dbReference type="SAM" id="MobiDB-lite"/>
    </source>
</evidence>
<dbReference type="InterPro" id="IPR006490">
    <property type="entry name" value="Maj_tail_phi13"/>
</dbReference>
<accession>A0A3S6QNQ8</accession>
<proteinExistence type="predicted"/>
<dbReference type="KEGG" id="lhw:BSQ49_05105"/>
<dbReference type="Pfam" id="PF04630">
    <property type="entry name" value="Phage_TTP_1"/>
    <property type="match status" value="1"/>
</dbReference>
<dbReference type="InterPro" id="IPR006724">
    <property type="entry name" value="Phage_TTP"/>
</dbReference>
<feature type="region of interest" description="Disordered" evidence="1">
    <location>
        <begin position="140"/>
        <end position="160"/>
    </location>
</feature>
<dbReference type="AlphaFoldDB" id="A0A3S6QNQ8"/>
<reference evidence="2 3" key="1">
    <citation type="submission" date="2016-11" db="EMBL/GenBank/DDBJ databases">
        <title>Interaction between Lactobacillus species and yeast in water kefir.</title>
        <authorList>
            <person name="Behr J."/>
            <person name="Xu D."/>
            <person name="Vogel R.F."/>
        </authorList>
    </citation>
    <scope>NUCLEOTIDE SEQUENCE [LARGE SCALE GENOMIC DNA]</scope>
    <source>
        <strain evidence="2 3">TMW 1.1822</strain>
    </source>
</reference>
<evidence type="ECO:0000313" key="2">
    <source>
        <dbReference type="EMBL" id="AUJ29631.1"/>
    </source>
</evidence>
<dbReference type="RefSeq" id="WP_141053243.1">
    <property type="nucleotide sequence ID" value="NZ_CP018176.1"/>
</dbReference>
<protein>
    <recommendedName>
        <fullName evidence="4">Phage tail protein</fullName>
    </recommendedName>
</protein>
<dbReference type="EMBL" id="CP018176">
    <property type="protein sequence ID" value="AUJ29631.1"/>
    <property type="molecule type" value="Genomic_DNA"/>
</dbReference>
<evidence type="ECO:0000313" key="3">
    <source>
        <dbReference type="Proteomes" id="UP000314960"/>
    </source>
</evidence>
<dbReference type="Proteomes" id="UP000314960">
    <property type="component" value="Chromosome"/>
</dbReference>
<organism evidence="2 3">
    <name type="scientific">Liquorilactobacillus hordei</name>
    <dbReference type="NCBI Taxonomy" id="468911"/>
    <lineage>
        <taxon>Bacteria</taxon>
        <taxon>Bacillati</taxon>
        <taxon>Bacillota</taxon>
        <taxon>Bacilli</taxon>
        <taxon>Lactobacillales</taxon>
        <taxon>Lactobacillaceae</taxon>
        <taxon>Liquorilactobacillus</taxon>
    </lineage>
</organism>
<sequence>MAITIGFPKLTIQPLDESFKKKGDPIVIQGDPNKGATVKAEIKGLSKDPTKVSGSDIAYYVSRKGVGDVTVDFDVLDLPNDAQSTILGRRVSNNGVQYTGLDTEAPYCSILAEAADTQGNTALVGFFCGVFSNDGETLNTQEEGETFKPDPESYKFTATGSKNGANKGDYMAKYAGSKEEAIAEIRNTVLLEGTTTGTQG</sequence>
<gene>
    <name evidence="2" type="ORF">BSQ49_05105</name>
</gene>